<reference evidence="3 4" key="1">
    <citation type="submission" date="2021-02" db="EMBL/GenBank/DDBJ databases">
        <title>Genome assembly of Pseudopithomyces chartarum.</title>
        <authorList>
            <person name="Jauregui R."/>
            <person name="Singh J."/>
            <person name="Voisey C."/>
        </authorList>
    </citation>
    <scope>NUCLEOTIDE SEQUENCE [LARGE SCALE GENOMIC DNA]</scope>
    <source>
        <strain evidence="3 4">AGR01</strain>
    </source>
</reference>
<evidence type="ECO:0000256" key="1">
    <source>
        <dbReference type="SAM" id="Coils"/>
    </source>
</evidence>
<dbReference type="AlphaFoldDB" id="A0AAN6REB1"/>
<feature type="coiled-coil region" evidence="1">
    <location>
        <begin position="196"/>
        <end position="258"/>
    </location>
</feature>
<gene>
    <name evidence="3" type="ORF">GRF29_161g281796</name>
</gene>
<evidence type="ECO:0000313" key="3">
    <source>
        <dbReference type="EMBL" id="KAK3202130.1"/>
    </source>
</evidence>
<comment type="caution">
    <text evidence="3">The sequence shown here is derived from an EMBL/GenBank/DDBJ whole genome shotgun (WGS) entry which is preliminary data.</text>
</comment>
<proteinExistence type="predicted"/>
<sequence>MWDNQNYWVFILVVTKGLLSDETIREPRKKESLSQNIRLLLDVNSKWNAKERAEIFQHECNNKTPNGNDDGKIHGVSATSLFEQPRDSGKQRNSERKSPASPSLSNKAPVQPKSPHSPIKIYSYTACRELPIVSPPSPGKILPYPIQPHSKSQQEIHALAVQQPPSMTPPSTVESEGHTPTTMDSTSGKATTINTIPEYEALMAQYRKELQDAEKERNEAKKRIAQCRQKMADDTARLEASARKLEATEKELKSTIERTSLGIKHRLLCGFENVKESEDELEDDDRTAKRPPASCTSAFVTWGFSFCQQKLCPPNTTILSSPQPRKAPQPPESFSILYY</sequence>
<keyword evidence="1" id="KW-0175">Coiled coil</keyword>
<dbReference type="Proteomes" id="UP001280581">
    <property type="component" value="Unassembled WGS sequence"/>
</dbReference>
<dbReference type="EMBL" id="WVTA01000014">
    <property type="protein sequence ID" value="KAK3202130.1"/>
    <property type="molecule type" value="Genomic_DNA"/>
</dbReference>
<feature type="compositionally biased region" description="Basic and acidic residues" evidence="2">
    <location>
        <begin position="84"/>
        <end position="98"/>
    </location>
</feature>
<protein>
    <submittedName>
        <fullName evidence="3">Uncharacterized protein</fullName>
    </submittedName>
</protein>
<evidence type="ECO:0000313" key="4">
    <source>
        <dbReference type="Proteomes" id="UP001280581"/>
    </source>
</evidence>
<organism evidence="3 4">
    <name type="scientific">Pseudopithomyces chartarum</name>
    <dbReference type="NCBI Taxonomy" id="1892770"/>
    <lineage>
        <taxon>Eukaryota</taxon>
        <taxon>Fungi</taxon>
        <taxon>Dikarya</taxon>
        <taxon>Ascomycota</taxon>
        <taxon>Pezizomycotina</taxon>
        <taxon>Dothideomycetes</taxon>
        <taxon>Pleosporomycetidae</taxon>
        <taxon>Pleosporales</taxon>
        <taxon>Massarineae</taxon>
        <taxon>Didymosphaeriaceae</taxon>
        <taxon>Pseudopithomyces</taxon>
    </lineage>
</organism>
<evidence type="ECO:0000256" key="2">
    <source>
        <dbReference type="SAM" id="MobiDB-lite"/>
    </source>
</evidence>
<name>A0AAN6REB1_9PLEO</name>
<accession>A0AAN6REB1</accession>
<feature type="region of interest" description="Disordered" evidence="2">
    <location>
        <begin position="164"/>
        <end position="189"/>
    </location>
</feature>
<feature type="region of interest" description="Disordered" evidence="2">
    <location>
        <begin position="82"/>
        <end position="117"/>
    </location>
</feature>
<keyword evidence="4" id="KW-1185">Reference proteome</keyword>